<evidence type="ECO:0000256" key="5">
    <source>
        <dbReference type="ARBA" id="ARBA00023136"/>
    </source>
</evidence>
<evidence type="ECO:0000256" key="6">
    <source>
        <dbReference type="SAM" id="Phobius"/>
    </source>
</evidence>
<feature type="transmembrane region" description="Helical" evidence="6">
    <location>
        <begin position="297"/>
        <end position="314"/>
    </location>
</feature>
<keyword evidence="5 6" id="KW-0472">Membrane</keyword>
<evidence type="ECO:0000256" key="2">
    <source>
        <dbReference type="ARBA" id="ARBA00022475"/>
    </source>
</evidence>
<name>A0A6P2WTV7_BURL3</name>
<dbReference type="AlphaFoldDB" id="A0A6P2WTV7"/>
<keyword evidence="3 6" id="KW-0812">Transmembrane</keyword>
<dbReference type="RefSeq" id="WP_175012470.1">
    <property type="nucleotide sequence ID" value="NZ_CABVQN010000010.1"/>
</dbReference>
<feature type="domain" description="EamA" evidence="7">
    <location>
        <begin position="19"/>
        <end position="157"/>
    </location>
</feature>
<comment type="subcellular location">
    <subcellularLocation>
        <location evidence="1">Cell membrane</location>
        <topology evidence="1">Multi-pass membrane protein</topology>
    </subcellularLocation>
</comment>
<reference evidence="8 9" key="1">
    <citation type="submission" date="2019-09" db="EMBL/GenBank/DDBJ databases">
        <authorList>
            <person name="Depoorter E."/>
        </authorList>
    </citation>
    <scope>NUCLEOTIDE SEQUENCE [LARGE SCALE GENOMIC DNA]</scope>
    <source>
        <strain evidence="8">R-39750</strain>
    </source>
</reference>
<evidence type="ECO:0000259" key="7">
    <source>
        <dbReference type="Pfam" id="PF00892"/>
    </source>
</evidence>
<dbReference type="EMBL" id="CABVQN010000010">
    <property type="protein sequence ID" value="VWD00362.1"/>
    <property type="molecule type" value="Genomic_DNA"/>
</dbReference>
<evidence type="ECO:0000256" key="4">
    <source>
        <dbReference type="ARBA" id="ARBA00022989"/>
    </source>
</evidence>
<sequence length="333" mass="34889">MNNATPATPATPAASAYGKGIVACVTATLLMGVMFPVMTDALRAIDPFTFTSLRYLIAGTGFIFMLRIVEGPGAFRSAGEPVALAWLLGSIGFCGFGSFVFLGQQLAGDEGALTASIMMATQPMMGLLLNALVRRVAPAPVSVLFVVLSFTGVALVITRGDVIAALHEPQHYAANALIIVGALCWVVYTFGAARFTRWSALKYTTFTTWLGLTTIVAVNLLLVVTHRIAAPSLAAVHAVLPHLAYMGPVAGFGAILLWMTGNRILGPMNGVLFMDIVPITAFAVSAFTGVVPNHAQIAGAALTGAALILNNLYLRRRARRIGTTPARAPSAST</sequence>
<dbReference type="InterPro" id="IPR037185">
    <property type="entry name" value="EmrE-like"/>
</dbReference>
<keyword evidence="4 6" id="KW-1133">Transmembrane helix</keyword>
<evidence type="ECO:0000313" key="8">
    <source>
        <dbReference type="EMBL" id="VWD00362.1"/>
    </source>
</evidence>
<protein>
    <submittedName>
        <fullName evidence="8">Transporter</fullName>
    </submittedName>
</protein>
<dbReference type="InterPro" id="IPR000620">
    <property type="entry name" value="EamA_dom"/>
</dbReference>
<dbReference type="GO" id="GO:0005886">
    <property type="term" value="C:plasma membrane"/>
    <property type="evidence" value="ECO:0007669"/>
    <property type="project" value="UniProtKB-SubCell"/>
</dbReference>
<proteinExistence type="predicted"/>
<feature type="transmembrane region" description="Helical" evidence="6">
    <location>
        <begin position="172"/>
        <end position="191"/>
    </location>
</feature>
<evidence type="ECO:0000256" key="3">
    <source>
        <dbReference type="ARBA" id="ARBA00022692"/>
    </source>
</evidence>
<feature type="transmembrane region" description="Helical" evidence="6">
    <location>
        <begin position="81"/>
        <end position="101"/>
    </location>
</feature>
<dbReference type="PANTHER" id="PTHR42920:SF14">
    <property type="entry name" value="TRANSPORTER, DRUG_METABOLITE EXPORTER FAMILY"/>
    <property type="match status" value="1"/>
</dbReference>
<dbReference type="Proteomes" id="UP000494110">
    <property type="component" value="Unassembled WGS sequence"/>
</dbReference>
<organism evidence="8 9">
    <name type="scientific">Burkholderia lata (strain ATCC 17760 / DSM 23089 / LMG 22485 / NCIMB 9086 / R18194 / 383)</name>
    <dbReference type="NCBI Taxonomy" id="482957"/>
    <lineage>
        <taxon>Bacteria</taxon>
        <taxon>Pseudomonadati</taxon>
        <taxon>Pseudomonadota</taxon>
        <taxon>Betaproteobacteria</taxon>
        <taxon>Burkholderiales</taxon>
        <taxon>Burkholderiaceae</taxon>
        <taxon>Burkholderia</taxon>
        <taxon>Burkholderia cepacia complex</taxon>
    </lineage>
</organism>
<feature type="transmembrane region" description="Helical" evidence="6">
    <location>
        <begin position="113"/>
        <end position="133"/>
    </location>
</feature>
<evidence type="ECO:0000313" key="9">
    <source>
        <dbReference type="Proteomes" id="UP000494110"/>
    </source>
</evidence>
<keyword evidence="2" id="KW-1003">Cell membrane</keyword>
<dbReference type="Pfam" id="PF00892">
    <property type="entry name" value="EamA"/>
    <property type="match status" value="1"/>
</dbReference>
<dbReference type="SUPFAM" id="SSF103481">
    <property type="entry name" value="Multidrug resistance efflux transporter EmrE"/>
    <property type="match status" value="1"/>
</dbReference>
<feature type="transmembrane region" description="Helical" evidence="6">
    <location>
        <begin position="50"/>
        <end position="69"/>
    </location>
</feature>
<feature type="transmembrane region" description="Helical" evidence="6">
    <location>
        <begin position="242"/>
        <end position="259"/>
    </location>
</feature>
<feature type="transmembrane region" description="Helical" evidence="6">
    <location>
        <begin position="203"/>
        <end position="222"/>
    </location>
</feature>
<feature type="transmembrane region" description="Helical" evidence="6">
    <location>
        <begin position="271"/>
        <end position="291"/>
    </location>
</feature>
<dbReference type="PANTHER" id="PTHR42920">
    <property type="entry name" value="OS03G0707200 PROTEIN-RELATED"/>
    <property type="match status" value="1"/>
</dbReference>
<gene>
    <name evidence="8" type="ORF">BLA39750_02521</name>
</gene>
<feature type="transmembrane region" description="Helical" evidence="6">
    <location>
        <begin position="20"/>
        <end position="38"/>
    </location>
</feature>
<dbReference type="InterPro" id="IPR051258">
    <property type="entry name" value="Diverse_Substrate_Transporter"/>
</dbReference>
<feature type="transmembrane region" description="Helical" evidence="6">
    <location>
        <begin position="140"/>
        <end position="160"/>
    </location>
</feature>
<evidence type="ECO:0000256" key="1">
    <source>
        <dbReference type="ARBA" id="ARBA00004651"/>
    </source>
</evidence>
<accession>A0A6P2WTV7</accession>